<comment type="function">
    <text evidence="6">Catalyzes the GTP-dependent ribosomal translocation step during translation elongation. During this step, the ribosome changes from the pre-translocational (PRE) to the post-translocational (POST) state as the newly formed A-site-bound peptidyl-tRNA and P-site-bound deacylated tRNA move to the P and E sites, respectively. Catalyzes the coordinated movement of the two tRNA molecules, the mRNA and conformational changes in the ribosome.</text>
</comment>
<evidence type="ECO:0000313" key="9">
    <source>
        <dbReference type="Proteomes" id="UP001595615"/>
    </source>
</evidence>
<dbReference type="Gene3D" id="3.30.70.240">
    <property type="match status" value="1"/>
</dbReference>
<dbReference type="Proteomes" id="UP001595615">
    <property type="component" value="Unassembled WGS sequence"/>
</dbReference>
<reference evidence="9" key="1">
    <citation type="journal article" date="2019" name="Int. J. Syst. Evol. Microbiol.">
        <title>The Global Catalogue of Microorganisms (GCM) 10K type strain sequencing project: providing services to taxonomists for standard genome sequencing and annotation.</title>
        <authorList>
            <consortium name="The Broad Institute Genomics Platform"/>
            <consortium name="The Broad Institute Genome Sequencing Center for Infectious Disease"/>
            <person name="Wu L."/>
            <person name="Ma J."/>
        </authorList>
    </citation>
    <scope>NUCLEOTIDE SEQUENCE [LARGE SCALE GENOMIC DNA]</scope>
    <source>
        <strain evidence="9">KCTC 42644</strain>
    </source>
</reference>
<evidence type="ECO:0000256" key="5">
    <source>
        <dbReference type="ARBA" id="ARBA00023134"/>
    </source>
</evidence>
<dbReference type="SUPFAM" id="SSF52540">
    <property type="entry name" value="P-loop containing nucleoside triphosphate hydrolases"/>
    <property type="match status" value="1"/>
</dbReference>
<evidence type="ECO:0000256" key="2">
    <source>
        <dbReference type="ARBA" id="ARBA00022741"/>
    </source>
</evidence>
<dbReference type="SUPFAM" id="SSF54211">
    <property type="entry name" value="Ribosomal protein S5 domain 2-like"/>
    <property type="match status" value="1"/>
</dbReference>
<dbReference type="SMART" id="SM00889">
    <property type="entry name" value="EFG_IV"/>
    <property type="match status" value="1"/>
</dbReference>
<dbReference type="GO" id="GO:0003746">
    <property type="term" value="F:translation elongation factor activity"/>
    <property type="evidence" value="ECO:0007669"/>
    <property type="project" value="UniProtKB-KW"/>
</dbReference>
<dbReference type="PRINTS" id="PR00315">
    <property type="entry name" value="ELONGATNFCT"/>
</dbReference>
<dbReference type="InterPro" id="IPR009022">
    <property type="entry name" value="EFG_III"/>
</dbReference>
<dbReference type="Gene3D" id="3.30.230.10">
    <property type="match status" value="1"/>
</dbReference>
<dbReference type="Pfam" id="PF00679">
    <property type="entry name" value="EFG_C"/>
    <property type="match status" value="1"/>
</dbReference>
<dbReference type="InterPro" id="IPR020568">
    <property type="entry name" value="Ribosomal_Su5_D2-typ_SF"/>
</dbReference>
<protein>
    <recommendedName>
        <fullName evidence="1">Elongation factor G</fullName>
    </recommendedName>
</protein>
<dbReference type="Pfam" id="PF03764">
    <property type="entry name" value="EFG_IV"/>
    <property type="match status" value="1"/>
</dbReference>
<dbReference type="Pfam" id="PF00009">
    <property type="entry name" value="GTP_EFTU"/>
    <property type="match status" value="1"/>
</dbReference>
<dbReference type="SUPFAM" id="SSF50447">
    <property type="entry name" value="Translation proteins"/>
    <property type="match status" value="1"/>
</dbReference>
<dbReference type="InterPro" id="IPR000795">
    <property type="entry name" value="T_Tr_GTP-bd_dom"/>
</dbReference>
<proteinExistence type="predicted"/>
<dbReference type="InterPro" id="IPR027417">
    <property type="entry name" value="P-loop_NTPase"/>
</dbReference>
<gene>
    <name evidence="8" type="ORF">ACFOMD_02955</name>
</gene>
<organism evidence="8 9">
    <name type="scientific">Sphingoaurantiacus capsulatus</name>
    <dbReference type="NCBI Taxonomy" id="1771310"/>
    <lineage>
        <taxon>Bacteria</taxon>
        <taxon>Pseudomonadati</taxon>
        <taxon>Pseudomonadota</taxon>
        <taxon>Alphaproteobacteria</taxon>
        <taxon>Sphingomonadales</taxon>
        <taxon>Sphingosinicellaceae</taxon>
        <taxon>Sphingoaurantiacus</taxon>
    </lineage>
</organism>
<dbReference type="InterPro" id="IPR009000">
    <property type="entry name" value="Transl_B-barrel_sf"/>
</dbReference>
<dbReference type="InterPro" id="IPR005517">
    <property type="entry name" value="Transl_elong_EFG/EF2_IV"/>
</dbReference>
<dbReference type="CDD" id="cd04170">
    <property type="entry name" value="EF-G_bact"/>
    <property type="match status" value="1"/>
</dbReference>
<keyword evidence="5" id="KW-0342">GTP-binding</keyword>
<dbReference type="InterPro" id="IPR047872">
    <property type="entry name" value="EFG_IV"/>
</dbReference>
<evidence type="ECO:0000259" key="7">
    <source>
        <dbReference type="PROSITE" id="PS51722"/>
    </source>
</evidence>
<dbReference type="InterPro" id="IPR041095">
    <property type="entry name" value="EFG_II"/>
</dbReference>
<dbReference type="CDD" id="cd03713">
    <property type="entry name" value="EFG_mtEFG_C"/>
    <property type="match status" value="1"/>
</dbReference>
<dbReference type="InterPro" id="IPR035647">
    <property type="entry name" value="EFG_III/V"/>
</dbReference>
<evidence type="ECO:0000256" key="3">
    <source>
        <dbReference type="ARBA" id="ARBA00022768"/>
    </source>
</evidence>
<accession>A0ABV7X6Y3</accession>
<dbReference type="SUPFAM" id="SSF54980">
    <property type="entry name" value="EF-G C-terminal domain-like"/>
    <property type="match status" value="2"/>
</dbReference>
<dbReference type="InterPro" id="IPR014721">
    <property type="entry name" value="Ribsml_uS5_D2-typ_fold_subgr"/>
</dbReference>
<dbReference type="Pfam" id="PF22042">
    <property type="entry name" value="EF-G_D2"/>
    <property type="match status" value="1"/>
</dbReference>
<dbReference type="Gene3D" id="2.40.30.10">
    <property type="entry name" value="Translation factors"/>
    <property type="match status" value="1"/>
</dbReference>
<feature type="domain" description="Tr-type G" evidence="7">
    <location>
        <begin position="8"/>
        <end position="280"/>
    </location>
</feature>
<dbReference type="CDD" id="cd01434">
    <property type="entry name" value="EFG_mtEFG1_IV"/>
    <property type="match status" value="1"/>
</dbReference>
<dbReference type="Gene3D" id="3.40.50.300">
    <property type="entry name" value="P-loop containing nucleotide triphosphate hydrolases"/>
    <property type="match status" value="1"/>
</dbReference>
<dbReference type="RefSeq" id="WP_380856561.1">
    <property type="nucleotide sequence ID" value="NZ_JBHRXV010000001.1"/>
</dbReference>
<evidence type="ECO:0000256" key="1">
    <source>
        <dbReference type="ARBA" id="ARBA00017872"/>
    </source>
</evidence>
<evidence type="ECO:0000256" key="6">
    <source>
        <dbReference type="ARBA" id="ARBA00024731"/>
    </source>
</evidence>
<dbReference type="Gene3D" id="3.30.70.870">
    <property type="entry name" value="Elongation Factor G (Translational Gtpase), domain 3"/>
    <property type="match status" value="1"/>
</dbReference>
<keyword evidence="4" id="KW-0648">Protein biosynthesis</keyword>
<dbReference type="PROSITE" id="PS51722">
    <property type="entry name" value="G_TR_2"/>
    <property type="match status" value="1"/>
</dbReference>
<keyword evidence="9" id="KW-1185">Reference proteome</keyword>
<keyword evidence="2" id="KW-0547">Nucleotide-binding</keyword>
<evidence type="ECO:0000256" key="4">
    <source>
        <dbReference type="ARBA" id="ARBA00022917"/>
    </source>
</evidence>
<dbReference type="NCBIfam" id="NF009379">
    <property type="entry name" value="PRK12740.1-3"/>
    <property type="match status" value="1"/>
</dbReference>
<keyword evidence="3 8" id="KW-0251">Elongation factor</keyword>
<dbReference type="InterPro" id="IPR000640">
    <property type="entry name" value="EFG_V-like"/>
</dbReference>
<dbReference type="PANTHER" id="PTHR43261">
    <property type="entry name" value="TRANSLATION ELONGATION FACTOR G-RELATED"/>
    <property type="match status" value="1"/>
</dbReference>
<comment type="caution">
    <text evidence="8">The sequence shown here is derived from an EMBL/GenBank/DDBJ whole genome shotgun (WGS) entry which is preliminary data.</text>
</comment>
<dbReference type="InterPro" id="IPR053905">
    <property type="entry name" value="EF-G-like_DII"/>
</dbReference>
<dbReference type="PANTHER" id="PTHR43261:SF7">
    <property type="entry name" value="ELONGATION FACTOR G-LIKE PROTEIN"/>
    <property type="match status" value="1"/>
</dbReference>
<dbReference type="CDD" id="cd16262">
    <property type="entry name" value="EFG_III"/>
    <property type="match status" value="1"/>
</dbReference>
<dbReference type="InterPro" id="IPR035649">
    <property type="entry name" value="EFG_V"/>
</dbReference>
<dbReference type="Pfam" id="PF14492">
    <property type="entry name" value="EFG_III"/>
    <property type="match status" value="1"/>
</dbReference>
<dbReference type="SMART" id="SM00838">
    <property type="entry name" value="EFG_C"/>
    <property type="match status" value="1"/>
</dbReference>
<sequence>MASIGRAGAARAIALVGPNGSGKTSLMEALLHAAGAIERRGLVDMGNTVGDSSAEARARGQSVETSLGRFDFMGDRYALIDCPGGVEFAGEADTALAAADLALVVIDPDPGHAALIQPVLKQLETLGIPRALFINKIDTAHGRIRDLLATLQPASAAPLVARQIPIWEGERVTGFVDLGLERAFVYRQGKPSEQVEIPPTLAHREAEARFHMLEQLADHDDVLLEQLLSDMVPERDLVFGDLVRETREGLIVPVFFGSASNGFGVRRLLKALRHDTPEPGAAAERIGASGDCAYVFKVSHAGQAGKLAFARVMSGKIGDGADLVRPDGEHARAGGLFAVQGGATTKIASAGTGEVIAVAKVTGARPGELLSADGKARAAARLPSRRTPVYALAIGTRDRKDDVRLSEALAKLVEEDPTVEMIHDAESHQTLLKGQGETQLKVLLDKLKRRYGVAVDISRPRIGYRESIRRAAANIRGRHKKQSGGHGQFGDVVINIRPETRGQGFGFSEKITGGAVPKQWIPAVEMGVKDALERGPLGFPVVDVAVELIDGSYHSVDSSELAFRTAGRLAASDGLKGCDSYLLEPVDRLEIYTPQAATSKITSAVTSRRGQVLGFDAREGWPGWDRLDVYLPQSERQELIAELRALSQGLATYTFAFDHMAELSGRQAEQVVQARVAA</sequence>
<dbReference type="EMBL" id="JBHRXV010000001">
    <property type="protein sequence ID" value="MFC3711513.1"/>
    <property type="molecule type" value="Genomic_DNA"/>
</dbReference>
<name>A0ABV7X6Y3_9SPHN</name>
<evidence type="ECO:0000313" key="8">
    <source>
        <dbReference type="EMBL" id="MFC3711513.1"/>
    </source>
</evidence>